<proteinExistence type="inferred from homology"/>
<feature type="transmembrane region" description="Helical" evidence="9">
    <location>
        <begin position="415"/>
        <end position="435"/>
    </location>
</feature>
<evidence type="ECO:0000256" key="8">
    <source>
        <dbReference type="SAM" id="MobiDB-lite"/>
    </source>
</evidence>
<keyword evidence="11" id="KW-1185">Reference proteome</keyword>
<keyword evidence="5 9" id="KW-1133">Transmembrane helix</keyword>
<accession>A0ABT7A0Z1</accession>
<feature type="transmembrane region" description="Helical" evidence="9">
    <location>
        <begin position="214"/>
        <end position="234"/>
    </location>
</feature>
<evidence type="ECO:0000256" key="6">
    <source>
        <dbReference type="ARBA" id="ARBA00023136"/>
    </source>
</evidence>
<dbReference type="Pfam" id="PF09594">
    <property type="entry name" value="GT87"/>
    <property type="match status" value="1"/>
</dbReference>
<dbReference type="EMBL" id="JANCPR020000025">
    <property type="protein sequence ID" value="MDJ1134984.1"/>
    <property type="molecule type" value="Genomic_DNA"/>
</dbReference>
<organism evidence="10 11">
    <name type="scientific">Streptomyces iconiensis</name>
    <dbReference type="NCBI Taxonomy" id="1384038"/>
    <lineage>
        <taxon>Bacteria</taxon>
        <taxon>Bacillati</taxon>
        <taxon>Actinomycetota</taxon>
        <taxon>Actinomycetes</taxon>
        <taxon>Kitasatosporales</taxon>
        <taxon>Streptomycetaceae</taxon>
        <taxon>Streptomyces</taxon>
    </lineage>
</organism>
<evidence type="ECO:0000256" key="3">
    <source>
        <dbReference type="ARBA" id="ARBA00022679"/>
    </source>
</evidence>
<evidence type="ECO:0000256" key="4">
    <source>
        <dbReference type="ARBA" id="ARBA00022692"/>
    </source>
</evidence>
<evidence type="ECO:0000256" key="2">
    <source>
        <dbReference type="ARBA" id="ARBA00022475"/>
    </source>
</evidence>
<feature type="transmembrane region" description="Helical" evidence="9">
    <location>
        <begin position="302"/>
        <end position="322"/>
    </location>
</feature>
<comment type="similarity">
    <text evidence="7">Belongs to the glycosyltransferase 87 family.</text>
</comment>
<evidence type="ECO:0000256" key="1">
    <source>
        <dbReference type="ARBA" id="ARBA00004651"/>
    </source>
</evidence>
<feature type="transmembrane region" description="Helical" evidence="9">
    <location>
        <begin position="103"/>
        <end position="121"/>
    </location>
</feature>
<dbReference type="InterPro" id="IPR018584">
    <property type="entry name" value="GT87"/>
</dbReference>
<evidence type="ECO:0000313" key="11">
    <source>
        <dbReference type="Proteomes" id="UP001214441"/>
    </source>
</evidence>
<comment type="subcellular location">
    <subcellularLocation>
        <location evidence="1">Cell membrane</location>
        <topology evidence="1">Multi-pass membrane protein</topology>
    </subcellularLocation>
</comment>
<feature type="transmembrane region" description="Helical" evidence="9">
    <location>
        <begin position="133"/>
        <end position="157"/>
    </location>
</feature>
<feature type="transmembrane region" description="Helical" evidence="9">
    <location>
        <begin position="27"/>
        <end position="48"/>
    </location>
</feature>
<comment type="caution">
    <text evidence="10">The sequence shown here is derived from an EMBL/GenBank/DDBJ whole genome shotgun (WGS) entry which is preliminary data.</text>
</comment>
<keyword evidence="4 9" id="KW-0812">Transmembrane</keyword>
<feature type="transmembrane region" description="Helical" evidence="9">
    <location>
        <begin position="177"/>
        <end position="207"/>
    </location>
</feature>
<keyword evidence="3" id="KW-0808">Transferase</keyword>
<reference evidence="10 11" key="1">
    <citation type="submission" date="2023-05" db="EMBL/GenBank/DDBJ databases">
        <title>Streptantibioticus silvisoli sp. nov., acidotolerant actinomycetes 1 from pine litter.</title>
        <authorList>
            <person name="Swiecimska M."/>
            <person name="Golinska P."/>
            <person name="Sangal V."/>
            <person name="Wachnowicz B."/>
            <person name="Goodfellow M."/>
        </authorList>
    </citation>
    <scope>NUCLEOTIDE SEQUENCE [LARGE SCALE GENOMIC DNA]</scope>
    <source>
        <strain evidence="10 11">DSM 42109</strain>
    </source>
</reference>
<evidence type="ECO:0000313" key="10">
    <source>
        <dbReference type="EMBL" id="MDJ1134984.1"/>
    </source>
</evidence>
<evidence type="ECO:0000256" key="7">
    <source>
        <dbReference type="ARBA" id="ARBA00024033"/>
    </source>
</evidence>
<dbReference type="Proteomes" id="UP001214441">
    <property type="component" value="Unassembled WGS sequence"/>
</dbReference>
<protein>
    <submittedName>
        <fullName evidence="10">Glycosyltransferase 87 family protein</fullName>
    </submittedName>
</protein>
<keyword evidence="6 9" id="KW-0472">Membrane</keyword>
<feature type="transmembrane region" description="Helical" evidence="9">
    <location>
        <begin position="274"/>
        <end position="293"/>
    </location>
</feature>
<evidence type="ECO:0000256" key="5">
    <source>
        <dbReference type="ARBA" id="ARBA00022989"/>
    </source>
</evidence>
<feature type="region of interest" description="Disordered" evidence="8">
    <location>
        <begin position="1"/>
        <end position="21"/>
    </location>
</feature>
<sequence>MGETRSTETTARTGEGEVEEPRAGPVLPWRAVGVTAAVLVALAVRFLFLPYKSGDYVDYVHPWIDFIDQHGGLRALKYKFSNYNVPYLYVLACVNQLPVSPLVGIKLVSCVCEAFTALFAYRIIRMRHPSGPLPLIGALLVALLPTVILNGSAWGQAESLYAVFVLGGLHYLLRRQNWLGCAFFGIALAVKLQAVFVFPALLLLVLLKRVPLRTLSAIPGAYLLLSLPALAVGASPRDVFLIYLDQASYSDSFSVTAPSVHQFFDPVTSGTARGLWTLLTLAAVVTVLAVLTARRTRPTDQLALVAGLFFALLVPFLLPGMHERYFYLADVLSVVVLFRLPWGPWSAVPVLVQCASFFSYLPFLLMPYRARDALNDPSVADRYGYIEPITAVKEAVGRSPGLLDRMLEPVIDFRVLALVMFLAVLGALAALRGVASRGR</sequence>
<dbReference type="RefSeq" id="WP_274041405.1">
    <property type="nucleotide sequence ID" value="NZ_JANCPR020000025.1"/>
</dbReference>
<feature type="transmembrane region" description="Helical" evidence="9">
    <location>
        <begin position="342"/>
        <end position="365"/>
    </location>
</feature>
<keyword evidence="2" id="KW-1003">Cell membrane</keyword>
<evidence type="ECO:0000256" key="9">
    <source>
        <dbReference type="SAM" id="Phobius"/>
    </source>
</evidence>
<name>A0ABT7A0Z1_9ACTN</name>
<gene>
    <name evidence="10" type="ORF">NMN56_024095</name>
</gene>